<reference evidence="2 3" key="2">
    <citation type="journal article" date="2016" name="Appl. Microbiol. Biotechnol.">
        <title>Mutations improving production and secretion of extracellular lipase by Burkholderia glumae PG1.</title>
        <authorList>
            <person name="Knapp A."/>
            <person name="Voget S."/>
            <person name="Gao R."/>
            <person name="Zaburannyi N."/>
            <person name="Krysciak D."/>
            <person name="Breuer M."/>
            <person name="Hauer B."/>
            <person name="Streit W.R."/>
            <person name="Muller R."/>
            <person name="Daniel R."/>
            <person name="Jaeger K.E."/>
        </authorList>
    </citation>
    <scope>NUCLEOTIDE SEQUENCE [LARGE SCALE GENOMIC DNA]</scope>
    <source>
        <strain evidence="2 3">PG1</strain>
    </source>
</reference>
<organism evidence="2 3">
    <name type="scientific">Burkholderia plantarii</name>
    <dbReference type="NCBI Taxonomy" id="41899"/>
    <lineage>
        <taxon>Bacteria</taxon>
        <taxon>Pseudomonadati</taxon>
        <taxon>Pseudomonadota</taxon>
        <taxon>Betaproteobacteria</taxon>
        <taxon>Burkholderiales</taxon>
        <taxon>Burkholderiaceae</taxon>
        <taxon>Burkholderia</taxon>
    </lineage>
</organism>
<evidence type="ECO:0000259" key="1">
    <source>
        <dbReference type="PROSITE" id="PS51725"/>
    </source>
</evidence>
<dbReference type="PROSITE" id="PS51725">
    <property type="entry name" value="ABM"/>
    <property type="match status" value="1"/>
</dbReference>
<dbReference type="InterPro" id="IPR011008">
    <property type="entry name" value="Dimeric_a/b-barrel"/>
</dbReference>
<feature type="domain" description="ABM" evidence="1">
    <location>
        <begin position="2"/>
        <end position="94"/>
    </location>
</feature>
<keyword evidence="2" id="KW-0560">Oxidoreductase</keyword>
<dbReference type="Gene3D" id="3.30.70.100">
    <property type="match status" value="1"/>
</dbReference>
<dbReference type="HOGENOM" id="CLU_156590_2_0_4"/>
<dbReference type="SUPFAM" id="SSF54909">
    <property type="entry name" value="Dimeric alpha+beta barrel"/>
    <property type="match status" value="1"/>
</dbReference>
<dbReference type="RefSeq" id="WP_042624372.1">
    <property type="nucleotide sequence ID" value="NZ_BSTO01000017.1"/>
</dbReference>
<dbReference type="KEGG" id="bgp:BGL_1c11680"/>
<evidence type="ECO:0000313" key="3">
    <source>
        <dbReference type="Proteomes" id="UP000031838"/>
    </source>
</evidence>
<protein>
    <submittedName>
        <fullName evidence="2">Antibiotic biosynthesis monooxygenase</fullName>
    </submittedName>
</protein>
<reference evidence="3" key="1">
    <citation type="submission" date="2011-03" db="EMBL/GenBank/DDBJ databases">
        <authorList>
            <person name="Voget S."/>
            <person name="Streit W.R."/>
            <person name="Jaeger K.E."/>
            <person name="Daniel R."/>
        </authorList>
    </citation>
    <scope>NUCLEOTIDE SEQUENCE [LARGE SCALE GENOMIC DNA]</scope>
    <source>
        <strain evidence="3">PG1</strain>
    </source>
</reference>
<keyword evidence="3" id="KW-1185">Reference proteome</keyword>
<dbReference type="GO" id="GO:0004497">
    <property type="term" value="F:monooxygenase activity"/>
    <property type="evidence" value="ECO:0007669"/>
    <property type="project" value="UniProtKB-KW"/>
</dbReference>
<dbReference type="InterPro" id="IPR007138">
    <property type="entry name" value="ABM_dom"/>
</dbReference>
<gene>
    <name evidence="2" type="ORF">BGL_1c11680</name>
</gene>
<sequence>MIHEMARIEVQAGKEAEFEAGVEQAVPLFLRSRGCIGVELHRTVERPAEYLLLVRWETVDDHMVHFRESEEYQAWRALVSPFFAAPPSVCHTEIKVGPATRA</sequence>
<evidence type="ECO:0000313" key="2">
    <source>
        <dbReference type="EMBL" id="AJK45690.1"/>
    </source>
</evidence>
<proteinExistence type="predicted"/>
<dbReference type="AlphaFoldDB" id="A0A0B6RXB1"/>
<accession>A0A0B6RXB1</accession>
<dbReference type="OrthoDB" id="9798157at2"/>
<keyword evidence="2" id="KW-0503">Monooxygenase</keyword>
<dbReference type="Proteomes" id="UP000031838">
    <property type="component" value="Chromosome 1"/>
</dbReference>
<dbReference type="EMBL" id="CP002580">
    <property type="protein sequence ID" value="AJK45690.1"/>
    <property type="molecule type" value="Genomic_DNA"/>
</dbReference>
<dbReference type="KEGG" id="bpla:bpln_1g11200"/>
<name>A0A0B6RXB1_BURPL</name>
<dbReference type="Pfam" id="PF03992">
    <property type="entry name" value="ABM"/>
    <property type="match status" value="1"/>
</dbReference>